<dbReference type="Proteomes" id="UP000247233">
    <property type="component" value="Unassembled WGS sequence"/>
</dbReference>
<accession>A0A317WPF0</accession>
<dbReference type="AlphaFoldDB" id="A0A317WPF0"/>
<dbReference type="Gene3D" id="3.10.260.10">
    <property type="entry name" value="Transcription regulator HTH, APSES-type DNA-binding domain"/>
    <property type="match status" value="1"/>
</dbReference>
<dbReference type="InterPro" id="IPR036887">
    <property type="entry name" value="HTH_APSES_sf"/>
</dbReference>
<dbReference type="VEuPathDB" id="FungiDB:BO70DRAFT_178904"/>
<dbReference type="PANTHER" id="PTHR43828">
    <property type="entry name" value="ASPARAGINASE"/>
    <property type="match status" value="1"/>
</dbReference>
<feature type="domain" description="HTH APSES-type" evidence="2">
    <location>
        <begin position="1"/>
        <end position="61"/>
    </location>
</feature>
<dbReference type="SUPFAM" id="SSF54616">
    <property type="entry name" value="DNA-binding domain of Mlu1-box binding protein MBP1"/>
    <property type="match status" value="1"/>
</dbReference>
<evidence type="ECO:0000313" key="4">
    <source>
        <dbReference type="Proteomes" id="UP000247233"/>
    </source>
</evidence>
<organism evidence="3 4">
    <name type="scientific">Aspergillus heteromorphus CBS 117.55</name>
    <dbReference type="NCBI Taxonomy" id="1448321"/>
    <lineage>
        <taxon>Eukaryota</taxon>
        <taxon>Fungi</taxon>
        <taxon>Dikarya</taxon>
        <taxon>Ascomycota</taxon>
        <taxon>Pezizomycotina</taxon>
        <taxon>Eurotiomycetes</taxon>
        <taxon>Eurotiomycetidae</taxon>
        <taxon>Eurotiales</taxon>
        <taxon>Aspergillaceae</taxon>
        <taxon>Aspergillus</taxon>
        <taxon>Aspergillus subgen. Circumdati</taxon>
    </lineage>
</organism>
<reference evidence="3 4" key="1">
    <citation type="submission" date="2016-12" db="EMBL/GenBank/DDBJ databases">
        <title>The genomes of Aspergillus section Nigri reveals drivers in fungal speciation.</title>
        <authorList>
            <consortium name="DOE Joint Genome Institute"/>
            <person name="Vesth T.C."/>
            <person name="Nybo J."/>
            <person name="Theobald S."/>
            <person name="Brandl J."/>
            <person name="Frisvad J.C."/>
            <person name="Nielsen K.F."/>
            <person name="Lyhne E.K."/>
            <person name="Kogle M.E."/>
            <person name="Kuo A."/>
            <person name="Riley R."/>
            <person name="Clum A."/>
            <person name="Nolan M."/>
            <person name="Lipzen A."/>
            <person name="Salamov A."/>
            <person name="Henrissat B."/>
            <person name="Wiebenga A."/>
            <person name="De Vries R.P."/>
            <person name="Grigoriev I.V."/>
            <person name="Mortensen U.H."/>
            <person name="Andersen M.R."/>
            <person name="Baker S.E."/>
        </authorList>
    </citation>
    <scope>NUCLEOTIDE SEQUENCE [LARGE SCALE GENOMIC DNA]</scope>
    <source>
        <strain evidence="3 4">CBS 117.55</strain>
    </source>
</reference>
<feature type="region of interest" description="Disordered" evidence="1">
    <location>
        <begin position="254"/>
        <end position="278"/>
    </location>
</feature>
<dbReference type="GO" id="GO:0030907">
    <property type="term" value="C:MBF transcription complex"/>
    <property type="evidence" value="ECO:0007669"/>
    <property type="project" value="TreeGrafter"/>
</dbReference>
<protein>
    <recommendedName>
        <fullName evidence="2">HTH APSES-type domain-containing protein</fullName>
    </recommendedName>
</protein>
<dbReference type="PROSITE" id="PS51299">
    <property type="entry name" value="HTH_APSES"/>
    <property type="match status" value="1"/>
</dbReference>
<feature type="region of interest" description="Disordered" evidence="1">
    <location>
        <begin position="176"/>
        <end position="204"/>
    </location>
</feature>
<dbReference type="InterPro" id="IPR003163">
    <property type="entry name" value="Tscrpt_reg_HTH_APSES-type"/>
</dbReference>
<dbReference type="EMBL" id="MSFL01000005">
    <property type="protein sequence ID" value="PWY88309.1"/>
    <property type="molecule type" value="Genomic_DNA"/>
</dbReference>
<dbReference type="RefSeq" id="XP_025401845.1">
    <property type="nucleotide sequence ID" value="XM_025538425.1"/>
</dbReference>
<dbReference type="GeneID" id="37060662"/>
<proteinExistence type="predicted"/>
<gene>
    <name evidence="3" type="ORF">BO70DRAFT_178904</name>
</gene>
<feature type="compositionally biased region" description="Basic and acidic residues" evidence="1">
    <location>
        <begin position="254"/>
        <end position="264"/>
    </location>
</feature>
<evidence type="ECO:0000256" key="1">
    <source>
        <dbReference type="SAM" id="MobiDB-lite"/>
    </source>
</evidence>
<comment type="caution">
    <text evidence="3">The sequence shown here is derived from an EMBL/GenBank/DDBJ whole genome shotgun (WGS) entry which is preliminary data.</text>
</comment>
<evidence type="ECO:0000259" key="2">
    <source>
        <dbReference type="PROSITE" id="PS51299"/>
    </source>
</evidence>
<dbReference type="GO" id="GO:0033309">
    <property type="term" value="C:SBF transcription complex"/>
    <property type="evidence" value="ECO:0007669"/>
    <property type="project" value="TreeGrafter"/>
</dbReference>
<dbReference type="GO" id="GO:0000981">
    <property type="term" value="F:DNA-binding transcription factor activity, RNA polymerase II-specific"/>
    <property type="evidence" value="ECO:0007669"/>
    <property type="project" value="UniProtKB-ARBA"/>
</dbReference>
<dbReference type="InterPro" id="IPR051642">
    <property type="entry name" value="SWI6-like"/>
</dbReference>
<evidence type="ECO:0000313" key="3">
    <source>
        <dbReference type="EMBL" id="PWY88309.1"/>
    </source>
</evidence>
<dbReference type="STRING" id="1448321.A0A317WPF0"/>
<keyword evidence="4" id="KW-1185">Reference proteome</keyword>
<feature type="region of interest" description="Disordered" evidence="1">
    <location>
        <begin position="92"/>
        <end position="151"/>
    </location>
</feature>
<sequence>MRQNLDLARISYSITGGNLLGQGYWVPWEAARELAATFCWKIRHALTPVFGTDFPSICIPKGHKDFGNYRIPKKAVERATFLSRTFRSMELGSQDRPQYLPTPAPSSSPRDEESSNSNGFTAINTARRRSTDATSRITASPSLTDDIDTGMATPWTMIDDLEAAPEEDSDSDVYVDISEDDCSSNGTIDPHSPRQKLKQRGEDPSALFEERSGAARALLTAMEHLLLRRAPVFKAPVTVEDVDAADMLITMSRGPREAVDHGRVSDGGSEAGDEMEVN</sequence>
<dbReference type="OrthoDB" id="5562739at2759"/>
<dbReference type="GO" id="GO:0003677">
    <property type="term" value="F:DNA binding"/>
    <property type="evidence" value="ECO:0007669"/>
    <property type="project" value="InterPro"/>
</dbReference>
<name>A0A317WPF0_9EURO</name>
<dbReference type="PANTHER" id="PTHR43828:SF5">
    <property type="entry name" value="TRANSCRIPTIONAL REPRESSOR XBP1"/>
    <property type="match status" value="1"/>
</dbReference>